<name>A0A6B0VQF3_9EURY</name>
<dbReference type="InterPro" id="IPR037175">
    <property type="entry name" value="KFase_sf"/>
</dbReference>
<protein>
    <submittedName>
        <fullName evidence="1">Cyclase family protein</fullName>
    </submittedName>
</protein>
<keyword evidence="2" id="KW-1185">Reference proteome</keyword>
<dbReference type="Proteomes" id="UP000434101">
    <property type="component" value="Unassembled WGS sequence"/>
</dbReference>
<dbReference type="Gene3D" id="3.50.30.50">
    <property type="entry name" value="Putative cyclase"/>
    <property type="match status" value="1"/>
</dbReference>
<organism evidence="1 2">
    <name type="scientific">Natronorubrum halalkaliphilum</name>
    <dbReference type="NCBI Taxonomy" id="2691917"/>
    <lineage>
        <taxon>Archaea</taxon>
        <taxon>Methanobacteriati</taxon>
        <taxon>Methanobacteriota</taxon>
        <taxon>Stenosarchaea group</taxon>
        <taxon>Halobacteria</taxon>
        <taxon>Halobacteriales</taxon>
        <taxon>Natrialbaceae</taxon>
        <taxon>Natronorubrum</taxon>
    </lineage>
</organism>
<evidence type="ECO:0000313" key="1">
    <source>
        <dbReference type="EMBL" id="MXV63012.1"/>
    </source>
</evidence>
<dbReference type="GO" id="GO:0019441">
    <property type="term" value="P:L-tryptophan catabolic process to kynurenine"/>
    <property type="evidence" value="ECO:0007669"/>
    <property type="project" value="InterPro"/>
</dbReference>
<dbReference type="EMBL" id="WUYX01000039">
    <property type="protein sequence ID" value="MXV63012.1"/>
    <property type="molecule type" value="Genomic_DNA"/>
</dbReference>
<gene>
    <name evidence="1" type="ORF">GS429_13225</name>
</gene>
<dbReference type="InterPro" id="IPR007325">
    <property type="entry name" value="KFase/CYL"/>
</dbReference>
<dbReference type="Pfam" id="PF04199">
    <property type="entry name" value="Cyclase"/>
    <property type="match status" value="1"/>
</dbReference>
<proteinExistence type="predicted"/>
<dbReference type="OrthoDB" id="9014at2157"/>
<dbReference type="PANTHER" id="PTHR31118">
    <property type="entry name" value="CYCLASE-LIKE PROTEIN 2"/>
    <property type="match status" value="1"/>
</dbReference>
<dbReference type="RefSeq" id="WP_160065847.1">
    <property type="nucleotide sequence ID" value="NZ_WUYX01000039.1"/>
</dbReference>
<evidence type="ECO:0000313" key="2">
    <source>
        <dbReference type="Proteomes" id="UP000434101"/>
    </source>
</evidence>
<dbReference type="GO" id="GO:0004061">
    <property type="term" value="F:arylformamidase activity"/>
    <property type="evidence" value="ECO:0007669"/>
    <property type="project" value="InterPro"/>
</dbReference>
<accession>A0A6B0VQF3</accession>
<reference evidence="1 2" key="1">
    <citation type="submission" date="2020-01" db="EMBL/GenBank/DDBJ databases">
        <title>Natronorubrum sp. JWXQ-INN 674 isolated from Inner Mongolia Autonomous Region of China.</title>
        <authorList>
            <person name="Xue Q."/>
        </authorList>
    </citation>
    <scope>NUCLEOTIDE SEQUENCE [LARGE SCALE GENOMIC DNA]</scope>
    <source>
        <strain evidence="1 2">JWXQ-INN-674</strain>
    </source>
</reference>
<dbReference type="PANTHER" id="PTHR31118:SF12">
    <property type="entry name" value="CYCLASE-LIKE PROTEIN 2"/>
    <property type="match status" value="1"/>
</dbReference>
<dbReference type="AlphaFoldDB" id="A0A6B0VQF3"/>
<dbReference type="SUPFAM" id="SSF102198">
    <property type="entry name" value="Putative cyclase"/>
    <property type="match status" value="1"/>
</dbReference>
<comment type="caution">
    <text evidence="1">The sequence shown here is derived from an EMBL/GenBank/DDBJ whole genome shotgun (WGS) entry which is preliminary data.</text>
</comment>
<sequence>MTESPFPRSAALDGKEIIDISTEIYEGMPVYPGHQRTAIYDMKTHEETKDRYGEDPLTTATLGVIFSDHGPTHTDAMNHIDSTDGSQSIEEMPLHMFYTDAVCVDVSDYIRSSEDYLSAEQLQDQLEEDGLEVNTGETVLLYTGHWNRNWDTYEWLYDYGGLTREATQWLADQGVVNIGVDAPSIDSSVEMTRRKNGEDDDYPAHRVCKEERVTNTENLTNLDKVAGERFLYVGIPLPIRDGTGSPVRAVAITDDE</sequence>